<organism evidence="2">
    <name type="scientific">Rhizobium rhizogenes</name>
    <name type="common">Agrobacterium rhizogenes</name>
    <dbReference type="NCBI Taxonomy" id="359"/>
    <lineage>
        <taxon>Bacteria</taxon>
        <taxon>Pseudomonadati</taxon>
        <taxon>Pseudomonadota</taxon>
        <taxon>Alphaproteobacteria</taxon>
        <taxon>Hyphomicrobiales</taxon>
        <taxon>Rhizobiaceae</taxon>
        <taxon>Rhizobium/Agrobacterium group</taxon>
        <taxon>Rhizobium</taxon>
    </lineage>
</organism>
<accession>A0A7S5DRR9</accession>
<feature type="chain" id="PRO_5030733205" evidence="1">
    <location>
        <begin position="23"/>
        <end position="160"/>
    </location>
</feature>
<evidence type="ECO:0000313" key="2">
    <source>
        <dbReference type="EMBL" id="QCL10181.1"/>
    </source>
</evidence>
<geneLocation type="plasmid" evidence="2">
    <name>pC6.5b</name>
</geneLocation>
<name>A0A7S5DRR9_RHIRH</name>
<protein>
    <submittedName>
        <fullName evidence="2">Putative nuclease</fullName>
    </submittedName>
</protein>
<dbReference type="RefSeq" id="WP_200997133.1">
    <property type="nucleotide sequence ID" value="NZ_MK318987.1"/>
</dbReference>
<feature type="signal peptide" evidence="1">
    <location>
        <begin position="1"/>
        <end position="22"/>
    </location>
</feature>
<dbReference type="InterPro" id="IPR035437">
    <property type="entry name" value="SNase_OB-fold_sf"/>
</dbReference>
<dbReference type="SUPFAM" id="SSF50199">
    <property type="entry name" value="Staphylococcal nuclease"/>
    <property type="match status" value="1"/>
</dbReference>
<keyword evidence="1" id="KW-0732">Signal</keyword>
<dbReference type="EMBL" id="MK318987">
    <property type="protein sequence ID" value="QCL10181.1"/>
    <property type="molecule type" value="Genomic_DNA"/>
</dbReference>
<reference evidence="2" key="1">
    <citation type="submission" date="2018-12" db="EMBL/GenBank/DDBJ databases">
        <title>Three Rhizobium rhizogenes strains isolated from the same crown gall tumor carry diverse plasmids.</title>
        <authorList>
            <person name="Pulawska J."/>
            <person name="Kuzmanovic N."/>
        </authorList>
    </citation>
    <scope>NUCLEOTIDE SEQUENCE</scope>
    <source>
        <strain evidence="2">C6.5</strain>
        <plasmid evidence="2">pC6.5b</plasmid>
    </source>
</reference>
<gene>
    <name evidence="2" type="ORF">pC6.5b_287</name>
</gene>
<keyword evidence="2" id="KW-0614">Plasmid</keyword>
<sequence length="160" mass="17476">MGRALSYLTAATIAALIPIAIAAPADAGARSSIIRLSVHATYCQNSACEPVTLQIASGDSFVIYRWGNHRESVHIANIDAPDGRARCMRERERALLAADRLGQLLKGSIFTMARIGTDRHGNSLAFVSVDRQDLGYLLIRERVVRPWEPRHAKLSSSPPT</sequence>
<proteinExistence type="predicted"/>
<dbReference type="Gene3D" id="2.40.50.90">
    <property type="match status" value="1"/>
</dbReference>
<evidence type="ECO:0000256" key="1">
    <source>
        <dbReference type="SAM" id="SignalP"/>
    </source>
</evidence>
<dbReference type="AlphaFoldDB" id="A0A7S5DRR9"/>